<protein>
    <submittedName>
        <fullName evidence="10">Zn-dependent hydrolase</fullName>
    </submittedName>
</protein>
<comment type="cofactor">
    <cofactor evidence="1">
        <name>Fe(2+)</name>
        <dbReference type="ChEBI" id="CHEBI:29033"/>
    </cofactor>
</comment>
<dbReference type="InterPro" id="IPR051682">
    <property type="entry name" value="Mito_Persulfide_Diox"/>
</dbReference>
<dbReference type="PANTHER" id="PTHR43084">
    <property type="entry name" value="PERSULFIDE DIOXYGENASE ETHE1"/>
    <property type="match status" value="1"/>
</dbReference>
<evidence type="ECO:0000256" key="3">
    <source>
        <dbReference type="ARBA" id="ARBA00022723"/>
    </source>
</evidence>
<dbReference type="PANTHER" id="PTHR43084:SF1">
    <property type="entry name" value="PERSULFIDE DIOXYGENASE ETHE1, MITOCHONDRIAL"/>
    <property type="match status" value="1"/>
</dbReference>
<dbReference type="GO" id="GO:0006749">
    <property type="term" value="P:glutathione metabolic process"/>
    <property type="evidence" value="ECO:0007669"/>
    <property type="project" value="InterPro"/>
</dbReference>
<evidence type="ECO:0000259" key="9">
    <source>
        <dbReference type="SMART" id="SM00849"/>
    </source>
</evidence>
<organism evidence="10 11">
    <name type="scientific">Fischerella thermalis CCMEE 5268</name>
    <dbReference type="NCBI Taxonomy" id="2019662"/>
    <lineage>
        <taxon>Bacteria</taxon>
        <taxon>Bacillati</taxon>
        <taxon>Cyanobacteriota</taxon>
        <taxon>Cyanophyceae</taxon>
        <taxon>Nostocales</taxon>
        <taxon>Hapalosiphonaceae</taxon>
        <taxon>Fischerella</taxon>
    </lineage>
</organism>
<name>A0A2N6KIE6_9CYAN</name>
<dbReference type="Pfam" id="PF00753">
    <property type="entry name" value="Lactamase_B"/>
    <property type="match status" value="1"/>
</dbReference>
<gene>
    <name evidence="10" type="ORF">CEN50_07970</name>
</gene>
<dbReference type="FunFam" id="3.60.15.10:FF:000013">
    <property type="entry name" value="Persulfide dioxygenase ETHE1, mitochondrial"/>
    <property type="match status" value="1"/>
</dbReference>
<evidence type="ECO:0000256" key="8">
    <source>
        <dbReference type="ARBA" id="ARBA00023004"/>
    </source>
</evidence>
<dbReference type="GO" id="GO:0046872">
    <property type="term" value="F:metal ion binding"/>
    <property type="evidence" value="ECO:0007669"/>
    <property type="project" value="UniProtKB-KW"/>
</dbReference>
<dbReference type="RefSeq" id="WP_102148195.1">
    <property type="nucleotide sequence ID" value="NZ_NMQA01000082.1"/>
</dbReference>
<evidence type="ECO:0000313" key="10">
    <source>
        <dbReference type="EMBL" id="PLZ99274.1"/>
    </source>
</evidence>
<evidence type="ECO:0000256" key="2">
    <source>
        <dbReference type="ARBA" id="ARBA00006759"/>
    </source>
</evidence>
<evidence type="ECO:0000313" key="11">
    <source>
        <dbReference type="Proteomes" id="UP000235025"/>
    </source>
</evidence>
<evidence type="ECO:0000256" key="4">
    <source>
        <dbReference type="ARBA" id="ARBA00022946"/>
    </source>
</evidence>
<comment type="similarity">
    <text evidence="2">Belongs to the metallo-beta-lactamase superfamily. Glyoxalase II family.</text>
</comment>
<dbReference type="InterPro" id="IPR001279">
    <property type="entry name" value="Metallo-B-lactamas"/>
</dbReference>
<dbReference type="CDD" id="cd07724">
    <property type="entry name" value="POD-like_MBL-fold"/>
    <property type="match status" value="1"/>
</dbReference>
<evidence type="ECO:0000256" key="5">
    <source>
        <dbReference type="ARBA" id="ARBA00022964"/>
    </source>
</evidence>
<dbReference type="SMART" id="SM00849">
    <property type="entry name" value="Lactamase_B"/>
    <property type="match status" value="1"/>
</dbReference>
<keyword evidence="7" id="KW-0560">Oxidoreductase</keyword>
<reference evidence="10 11" key="1">
    <citation type="submission" date="2017-07" db="EMBL/GenBank/DDBJ databases">
        <title>Genomes of Fischerella (Mastigocladus) sp. strains.</title>
        <authorList>
            <person name="Miller S.R."/>
        </authorList>
    </citation>
    <scope>NUCLEOTIDE SEQUENCE [LARGE SCALE GENOMIC DNA]</scope>
    <source>
        <strain evidence="10 11">CCMEE 5268</strain>
    </source>
</reference>
<keyword evidence="5" id="KW-0223">Dioxygenase</keyword>
<dbReference type="GO" id="GO:0070813">
    <property type="term" value="P:hydrogen sulfide metabolic process"/>
    <property type="evidence" value="ECO:0007669"/>
    <property type="project" value="TreeGrafter"/>
</dbReference>
<evidence type="ECO:0000256" key="1">
    <source>
        <dbReference type="ARBA" id="ARBA00001954"/>
    </source>
</evidence>
<dbReference type="InterPro" id="IPR044528">
    <property type="entry name" value="POD-like_MBL-fold"/>
</dbReference>
<keyword evidence="3" id="KW-0479">Metal-binding</keyword>
<keyword evidence="6" id="KW-0007">Acetylation</keyword>
<comment type="caution">
    <text evidence="10">The sequence shown here is derived from an EMBL/GenBank/DDBJ whole genome shotgun (WGS) entry which is preliminary data.</text>
</comment>
<sequence length="240" mass="26840">MLFRQLFDQSTWTYTYLIADLGTKEAVLVDPVIEQVERDLKLIHELGLTLRYCLETHIHADHVTGTGKLRSLTGCQGVVPENAHATCADRFIKDGEVLQVGDVQIQAIATPGHTDSHHAYLVNNDRVLTGDALFIRGCGRTDFQSGNAGTMYDSVTQRLFTLPDQTLVYPGHDYRGHTVSTIGEEKRWNPRFVERIGETSTLRNRQSYIELMSSLNLPNPKKIMEAVPANERCGNVATLT</sequence>
<dbReference type="Proteomes" id="UP000235025">
    <property type="component" value="Unassembled WGS sequence"/>
</dbReference>
<keyword evidence="4" id="KW-0809">Transit peptide</keyword>
<accession>A0A2N6KIE6</accession>
<dbReference type="SUPFAM" id="SSF56281">
    <property type="entry name" value="Metallo-hydrolase/oxidoreductase"/>
    <property type="match status" value="1"/>
</dbReference>
<proteinExistence type="inferred from homology"/>
<evidence type="ECO:0000256" key="7">
    <source>
        <dbReference type="ARBA" id="ARBA00023002"/>
    </source>
</evidence>
<dbReference type="AlphaFoldDB" id="A0A2N6KIE6"/>
<dbReference type="GO" id="GO:0016787">
    <property type="term" value="F:hydrolase activity"/>
    <property type="evidence" value="ECO:0007669"/>
    <property type="project" value="UniProtKB-KW"/>
</dbReference>
<feature type="domain" description="Metallo-beta-lactamase" evidence="9">
    <location>
        <begin position="12"/>
        <end position="172"/>
    </location>
</feature>
<evidence type="ECO:0000256" key="6">
    <source>
        <dbReference type="ARBA" id="ARBA00022990"/>
    </source>
</evidence>
<dbReference type="InterPro" id="IPR036866">
    <property type="entry name" value="RibonucZ/Hydroxyglut_hydro"/>
</dbReference>
<keyword evidence="8" id="KW-0408">Iron</keyword>
<keyword evidence="10" id="KW-0378">Hydrolase</keyword>
<dbReference type="Gene3D" id="3.60.15.10">
    <property type="entry name" value="Ribonuclease Z/Hydroxyacylglutathione hydrolase-like"/>
    <property type="match status" value="1"/>
</dbReference>
<dbReference type="EMBL" id="NMQA01000082">
    <property type="protein sequence ID" value="PLZ99274.1"/>
    <property type="molecule type" value="Genomic_DNA"/>
</dbReference>
<dbReference type="GO" id="GO:0050313">
    <property type="term" value="F:sulfur dioxygenase activity"/>
    <property type="evidence" value="ECO:0007669"/>
    <property type="project" value="InterPro"/>
</dbReference>